<reference evidence="6" key="1">
    <citation type="journal article" date="2024" name="IScience">
        <title>Strigolactones Initiate the Formation of Haustorium-like Structures in Castilleja.</title>
        <authorList>
            <person name="Buerger M."/>
            <person name="Peterson D."/>
            <person name="Chory J."/>
        </authorList>
    </citation>
    <scope>NUCLEOTIDE SEQUENCE [LARGE SCALE GENOMIC DNA]</scope>
</reference>
<dbReference type="SMART" id="SM00582">
    <property type="entry name" value="RPR"/>
    <property type="match status" value="1"/>
</dbReference>
<feature type="region of interest" description="Disordered" evidence="3">
    <location>
        <begin position="442"/>
        <end position="483"/>
    </location>
</feature>
<proteinExistence type="predicted"/>
<name>A0ABD3CJQ6_9LAMI</name>
<evidence type="ECO:0000259" key="4">
    <source>
        <dbReference type="PROSITE" id="PS51391"/>
    </source>
</evidence>
<dbReference type="Proteomes" id="UP001632038">
    <property type="component" value="Unassembled WGS sequence"/>
</dbReference>
<dbReference type="PROSITE" id="PS51391">
    <property type="entry name" value="CID"/>
    <property type="match status" value="1"/>
</dbReference>
<dbReference type="Gene3D" id="1.25.40.90">
    <property type="match status" value="1"/>
</dbReference>
<comment type="caution">
    <text evidence="5">The sequence shown here is derived from an EMBL/GenBank/DDBJ whole genome shotgun (WGS) entry which is preliminary data.</text>
</comment>
<dbReference type="InterPro" id="IPR008942">
    <property type="entry name" value="ENTH_VHS"/>
</dbReference>
<evidence type="ECO:0000313" key="5">
    <source>
        <dbReference type="EMBL" id="KAL3629789.1"/>
    </source>
</evidence>
<dbReference type="AlphaFoldDB" id="A0ABD3CJQ6"/>
<evidence type="ECO:0000313" key="6">
    <source>
        <dbReference type="Proteomes" id="UP001632038"/>
    </source>
</evidence>
<keyword evidence="2" id="KW-0175">Coiled coil</keyword>
<dbReference type="EMBL" id="JAVIJP010000034">
    <property type="protein sequence ID" value="KAL3629789.1"/>
    <property type="molecule type" value="Genomic_DNA"/>
</dbReference>
<evidence type="ECO:0000256" key="3">
    <source>
        <dbReference type="SAM" id="MobiDB-lite"/>
    </source>
</evidence>
<gene>
    <name evidence="5" type="ORF">CASFOL_027011</name>
</gene>
<dbReference type="PANTHER" id="PTHR12460:SF0">
    <property type="entry name" value="CID DOMAIN-CONTAINING PROTEIN-RELATED"/>
    <property type="match status" value="1"/>
</dbReference>
<dbReference type="SUPFAM" id="SSF48464">
    <property type="entry name" value="ENTH/VHS domain"/>
    <property type="match status" value="1"/>
</dbReference>
<dbReference type="PANTHER" id="PTHR12460">
    <property type="entry name" value="CYCLIN-DEPENDENT KINASE INHIBITOR-RELATED PROTEIN"/>
    <property type="match status" value="1"/>
</dbReference>
<evidence type="ECO:0000256" key="2">
    <source>
        <dbReference type="SAM" id="Coils"/>
    </source>
</evidence>
<organism evidence="5 6">
    <name type="scientific">Castilleja foliolosa</name>
    <dbReference type="NCBI Taxonomy" id="1961234"/>
    <lineage>
        <taxon>Eukaryota</taxon>
        <taxon>Viridiplantae</taxon>
        <taxon>Streptophyta</taxon>
        <taxon>Embryophyta</taxon>
        <taxon>Tracheophyta</taxon>
        <taxon>Spermatophyta</taxon>
        <taxon>Magnoliopsida</taxon>
        <taxon>eudicotyledons</taxon>
        <taxon>Gunneridae</taxon>
        <taxon>Pentapetalae</taxon>
        <taxon>asterids</taxon>
        <taxon>lamiids</taxon>
        <taxon>Lamiales</taxon>
        <taxon>Orobanchaceae</taxon>
        <taxon>Pedicularideae</taxon>
        <taxon>Castillejinae</taxon>
        <taxon>Castilleja</taxon>
    </lineage>
</organism>
<dbReference type="GO" id="GO:0005634">
    <property type="term" value="C:nucleus"/>
    <property type="evidence" value="ECO:0007669"/>
    <property type="project" value="UniProtKB-ARBA"/>
</dbReference>
<dbReference type="InterPro" id="IPR006569">
    <property type="entry name" value="CID_dom"/>
</dbReference>
<accession>A0ABD3CJQ6</accession>
<feature type="coiled-coil region" evidence="2">
    <location>
        <begin position="222"/>
        <end position="274"/>
    </location>
</feature>
<protein>
    <recommendedName>
        <fullName evidence="4">CID domain-containing protein</fullName>
    </recommendedName>
</protein>
<keyword evidence="1" id="KW-0507">mRNA processing</keyword>
<dbReference type="Pfam" id="PF04818">
    <property type="entry name" value="CID"/>
    <property type="match status" value="1"/>
</dbReference>
<dbReference type="FunFam" id="1.25.40.90:FF:000018">
    <property type="entry name" value="ENTH/VHS family protein isoform 1"/>
    <property type="match status" value="1"/>
</dbReference>
<dbReference type="CDD" id="cd16981">
    <property type="entry name" value="CID_RPRD_like"/>
    <property type="match status" value="1"/>
</dbReference>
<sequence length="483" mass="52409">MGDEPFSETLLNDKLSKLNSSQQSVQSVSQWCISHRKRAKQVVQTWDKLFKSAQPQQQVSFLYLSNDILQNSRRKGNEFVNEFWKVLPEALKGVYDGGNKDCIKAASRVVGIWEDRKVFGSRGQILKNEVLGKKPSPANNVKSLNPIIPIKVVKRDANSLRIKLAVGGLPERILSAMQLVQDEVANEEEALDKCRDAISCVQKMEKDVGNASPGASGVVDNIEKQENMIQQCISKLEKSEEIRVALVSQLREALQDQESKLEQIRGELRVARGQIEQAASIRLLMTSAASTPPAINQIPTVEPTFTPVPPMSTTTSLPLFINSTTEEDSKKAAAAAVAAKLAASTSSAQMLTSILSSLVAEEAASMSSGLKRQKLSDPDPAYSNAHQVFASMPPGTMQPTSQVSQLQAPFPAPLPPPLPASSSANQLMGMQQYGYGGMAFVRPAGPPPQQAQQPTSGGYFRPVGVGFYGQSHQPPTTPPIHRQ</sequence>
<evidence type="ECO:0000256" key="1">
    <source>
        <dbReference type="ARBA" id="ARBA00022664"/>
    </source>
</evidence>
<feature type="domain" description="CID" evidence="4">
    <location>
        <begin position="3"/>
        <end position="135"/>
    </location>
</feature>
<dbReference type="GO" id="GO:0006397">
    <property type="term" value="P:mRNA processing"/>
    <property type="evidence" value="ECO:0007669"/>
    <property type="project" value="UniProtKB-KW"/>
</dbReference>
<keyword evidence="6" id="KW-1185">Reference proteome</keyword>